<name>A0A0E9UF35_ANGAN</name>
<accession>A0A0E9UF35</accession>
<reference evidence="1" key="2">
    <citation type="journal article" date="2015" name="Fish Shellfish Immunol.">
        <title>Early steps in the European eel (Anguilla anguilla)-Vibrio vulnificus interaction in the gills: Role of the RtxA13 toxin.</title>
        <authorList>
            <person name="Callol A."/>
            <person name="Pajuelo D."/>
            <person name="Ebbesson L."/>
            <person name="Teles M."/>
            <person name="MacKenzie S."/>
            <person name="Amaro C."/>
        </authorList>
    </citation>
    <scope>NUCLEOTIDE SEQUENCE</scope>
</reference>
<dbReference type="AlphaFoldDB" id="A0A0E9UF35"/>
<sequence length="36" mass="4330">MCALLKTESADRYKKEIKIVFMTISFVKEYWSLFLP</sequence>
<proteinExistence type="predicted"/>
<reference evidence="1" key="1">
    <citation type="submission" date="2014-11" db="EMBL/GenBank/DDBJ databases">
        <authorList>
            <person name="Amaro Gonzalez C."/>
        </authorList>
    </citation>
    <scope>NUCLEOTIDE SEQUENCE</scope>
</reference>
<dbReference type="EMBL" id="GBXM01044156">
    <property type="protein sequence ID" value="JAH64421.1"/>
    <property type="molecule type" value="Transcribed_RNA"/>
</dbReference>
<protein>
    <submittedName>
        <fullName evidence="1">Uncharacterized protein</fullName>
    </submittedName>
</protein>
<evidence type="ECO:0000313" key="1">
    <source>
        <dbReference type="EMBL" id="JAH64421.1"/>
    </source>
</evidence>
<organism evidence="1">
    <name type="scientific">Anguilla anguilla</name>
    <name type="common">European freshwater eel</name>
    <name type="synonym">Muraena anguilla</name>
    <dbReference type="NCBI Taxonomy" id="7936"/>
    <lineage>
        <taxon>Eukaryota</taxon>
        <taxon>Metazoa</taxon>
        <taxon>Chordata</taxon>
        <taxon>Craniata</taxon>
        <taxon>Vertebrata</taxon>
        <taxon>Euteleostomi</taxon>
        <taxon>Actinopterygii</taxon>
        <taxon>Neopterygii</taxon>
        <taxon>Teleostei</taxon>
        <taxon>Anguilliformes</taxon>
        <taxon>Anguillidae</taxon>
        <taxon>Anguilla</taxon>
    </lineage>
</organism>